<dbReference type="NCBIfam" id="TIGR03303">
    <property type="entry name" value="OM_YaeT"/>
    <property type="match status" value="1"/>
</dbReference>
<dbReference type="Proteomes" id="UP000306585">
    <property type="component" value="Unassembled WGS sequence"/>
</dbReference>
<dbReference type="InterPro" id="IPR039910">
    <property type="entry name" value="D15-like"/>
</dbReference>
<dbReference type="PANTHER" id="PTHR12815:SF23">
    <property type="entry name" value="OUTER MEMBRANE PROTEIN ASSEMBLY FACTOR BAMA"/>
    <property type="match status" value="1"/>
</dbReference>
<sequence>MIASIRLLLMLLVLGSGMVAIPHQVRAADAAPLITSIDVDGVRFVEKQAVIARMGSRVGKPLDRRQLSRDVRALYKAGFFSDVRFTGDRSDKGIKLVCHVKEYPLIASLKIEGNDEHSSKDLEKKLKLQPGGFFSPQTQHADRNTLRKGYLKDGFYQNSVEFVSTPRKDGRVDVVVKIYEGKVTRISRIHFIGNHSFSDSELAGAIASRQTDLVATLMKRDVFDKKRFGADVQMLQQFYLNHGFLDMKVDSEQLTLSSDKRSFSLTFSIHEGIQYRVDQLDVQGDVVPDKETLVKLIELESGENYSLKKMGDSIQAITDRVGDEGFAFASVTPLMKRDVDAHTVSISFEIDKGQEVYVERIEITGNEKTEDVVLRRLIRQSEGARYQGTQVQHSREELGRAVMVDDVRVSMAKTDVPDQVDMKVNIKEKKTGTITGGIGYSQREKIILTAKIAENNLFGKGYQANVNGQLGKVTQNISGSFTDPYFLDTDISASLNFSKMKSDPVTTITYRTDSSSFGVSFGLPITLHLSYNMAYNYSRTTLSAVPANSSNLIKAQAGTTVIGEVSNALTWDTRDRLMSPRRGTMESISFSLAGLAGNSKFWEAAASSAVYIPFDKEGDFVLNPTIDYRTISSLKGTNVPLWRRYSLGGIGSLLGFDINGVSLRDQVTGEALGGDKQVRGGVKMFFPLPYMRTSGFRGVVFADAGTVWGQASNKVGNIAFATVPEPFSFARVRYSVGFGMEWLSPIGPVGFAWSFPLRTVKGDITRNFEFALGSSF</sequence>
<dbReference type="InterPro" id="IPR010827">
    <property type="entry name" value="BamA/TamA_POTRA"/>
</dbReference>
<dbReference type="InterPro" id="IPR000184">
    <property type="entry name" value="Bac_surfAg_D15"/>
</dbReference>
<evidence type="ECO:0000256" key="7">
    <source>
        <dbReference type="ARBA" id="ARBA00023237"/>
    </source>
</evidence>
<dbReference type="Gene3D" id="2.40.160.50">
    <property type="entry name" value="membrane protein fhac: a member of the omp85/tpsb transporter family"/>
    <property type="match status" value="1"/>
</dbReference>
<dbReference type="Pfam" id="PF07244">
    <property type="entry name" value="POTRA"/>
    <property type="match status" value="5"/>
</dbReference>
<feature type="domain" description="POTRA" evidence="10">
    <location>
        <begin position="32"/>
        <end position="103"/>
    </location>
</feature>
<evidence type="ECO:0000256" key="3">
    <source>
        <dbReference type="ARBA" id="ARBA00022692"/>
    </source>
</evidence>
<keyword evidence="4 8" id="KW-0732">Signal</keyword>
<evidence type="ECO:0000313" key="11">
    <source>
        <dbReference type="EMBL" id="TLS67267.1"/>
    </source>
</evidence>
<dbReference type="InterPro" id="IPR034746">
    <property type="entry name" value="POTRA"/>
</dbReference>
<dbReference type="Pfam" id="PF01103">
    <property type="entry name" value="Omp85"/>
    <property type="match status" value="1"/>
</dbReference>
<accession>A0A5R9GSN2</accession>
<feature type="domain" description="POTRA" evidence="10">
    <location>
        <begin position="356"/>
        <end position="429"/>
    </location>
</feature>
<keyword evidence="5 8" id="KW-0677">Repeat</keyword>
<dbReference type="GO" id="GO:0043165">
    <property type="term" value="P:Gram-negative-bacterium-type cell outer membrane assembly"/>
    <property type="evidence" value="ECO:0007669"/>
    <property type="project" value="UniProtKB-UniRule"/>
</dbReference>
<dbReference type="PIRSF" id="PIRSF006076">
    <property type="entry name" value="OM_assembly_OMP85"/>
    <property type="match status" value="1"/>
</dbReference>
<keyword evidence="12" id="KW-1185">Reference proteome</keyword>
<evidence type="ECO:0000256" key="8">
    <source>
        <dbReference type="HAMAP-Rule" id="MF_01430"/>
    </source>
</evidence>
<comment type="subunit">
    <text evidence="8">Part of the Bam complex.</text>
</comment>
<protein>
    <recommendedName>
        <fullName evidence="8 9">Outer membrane protein assembly factor BamA</fullName>
    </recommendedName>
</protein>
<keyword evidence="3 8" id="KW-0812">Transmembrane</keyword>
<dbReference type="EMBL" id="VBRY01000006">
    <property type="protein sequence ID" value="TLS67267.1"/>
    <property type="molecule type" value="Genomic_DNA"/>
</dbReference>
<dbReference type="PROSITE" id="PS51779">
    <property type="entry name" value="POTRA"/>
    <property type="match status" value="3"/>
</dbReference>
<dbReference type="AlphaFoldDB" id="A0A5R9GSN2"/>
<evidence type="ECO:0000256" key="2">
    <source>
        <dbReference type="ARBA" id="ARBA00022452"/>
    </source>
</evidence>
<evidence type="ECO:0000313" key="12">
    <source>
        <dbReference type="Proteomes" id="UP000306585"/>
    </source>
</evidence>
<comment type="similarity">
    <text evidence="8">Belongs to the BamA family.</text>
</comment>
<dbReference type="RefSeq" id="WP_138239183.1">
    <property type="nucleotide sequence ID" value="NZ_VBRY01000006.1"/>
</dbReference>
<gene>
    <name evidence="8 11" type="primary">bamA</name>
    <name evidence="11" type="ORF">FEF65_07480</name>
</gene>
<evidence type="ECO:0000256" key="5">
    <source>
        <dbReference type="ARBA" id="ARBA00022737"/>
    </source>
</evidence>
<reference evidence="11 12" key="1">
    <citation type="journal article" date="2019" name="Appl. Environ. Microbiol.">
        <title>Environmental Evidence and Genomic Insight of Iron-oxidizing Bacteria Preference Towards More Corrosion Resistant Stainless Steel at Higher Salinities.</title>
        <authorList>
            <person name="Garrison C.E."/>
            <person name="Price K.A."/>
            <person name="Field E.K."/>
        </authorList>
    </citation>
    <scope>NUCLEOTIDE SEQUENCE [LARGE SCALE GENOMIC DNA]</scope>
    <source>
        <strain evidence="11 12">P3</strain>
    </source>
</reference>
<comment type="function">
    <text evidence="8">Part of the outer membrane protein assembly complex, which is involved in assembly and insertion of beta-barrel proteins into the outer membrane.</text>
</comment>
<name>A0A5R9GSN2_9PROT</name>
<evidence type="ECO:0000256" key="1">
    <source>
        <dbReference type="ARBA" id="ARBA00004370"/>
    </source>
</evidence>
<comment type="caution">
    <text evidence="11">The sequence shown here is derived from an EMBL/GenBank/DDBJ whole genome shotgun (WGS) entry which is preliminary data.</text>
</comment>
<evidence type="ECO:0000256" key="6">
    <source>
        <dbReference type="ARBA" id="ARBA00023136"/>
    </source>
</evidence>
<dbReference type="Gene3D" id="3.10.20.310">
    <property type="entry name" value="membrane protein fhac"/>
    <property type="match status" value="5"/>
</dbReference>
<dbReference type="GO" id="GO:0051205">
    <property type="term" value="P:protein insertion into membrane"/>
    <property type="evidence" value="ECO:0007669"/>
    <property type="project" value="UniProtKB-UniRule"/>
</dbReference>
<proteinExistence type="inferred from homology"/>
<dbReference type="InterPro" id="IPR023707">
    <property type="entry name" value="OM_assembly_BamA"/>
</dbReference>
<keyword evidence="2 8" id="KW-1134">Transmembrane beta strand</keyword>
<dbReference type="GO" id="GO:0009279">
    <property type="term" value="C:cell outer membrane"/>
    <property type="evidence" value="ECO:0007669"/>
    <property type="project" value="UniProtKB-SubCell"/>
</dbReference>
<dbReference type="PANTHER" id="PTHR12815">
    <property type="entry name" value="SORTING AND ASSEMBLY MACHINERY SAMM50 PROTEIN FAMILY MEMBER"/>
    <property type="match status" value="1"/>
</dbReference>
<comment type="subcellular location">
    <subcellularLocation>
        <location evidence="8">Cell outer membrane</location>
    </subcellularLocation>
    <subcellularLocation>
        <location evidence="1">Membrane</location>
    </subcellularLocation>
</comment>
<keyword evidence="6 8" id="KW-0472">Membrane</keyword>
<evidence type="ECO:0000256" key="9">
    <source>
        <dbReference type="NCBIfam" id="TIGR03303"/>
    </source>
</evidence>
<dbReference type="HAMAP" id="MF_01430">
    <property type="entry name" value="OM_assembly_BamA"/>
    <property type="match status" value="1"/>
</dbReference>
<keyword evidence="7 8" id="KW-0998">Cell outer membrane</keyword>
<evidence type="ECO:0000259" key="10">
    <source>
        <dbReference type="PROSITE" id="PS51779"/>
    </source>
</evidence>
<organism evidence="11 12">
    <name type="scientific">Mariprofundus erugo</name>
    <dbReference type="NCBI Taxonomy" id="2528639"/>
    <lineage>
        <taxon>Bacteria</taxon>
        <taxon>Pseudomonadati</taxon>
        <taxon>Pseudomonadota</taxon>
        <taxon>Candidatius Mariprofundia</taxon>
        <taxon>Mariprofundales</taxon>
        <taxon>Mariprofundaceae</taxon>
        <taxon>Mariprofundus</taxon>
    </lineage>
</organism>
<evidence type="ECO:0000256" key="4">
    <source>
        <dbReference type="ARBA" id="ARBA00022729"/>
    </source>
</evidence>
<feature type="domain" description="POTRA" evidence="10">
    <location>
        <begin position="104"/>
        <end position="181"/>
    </location>
</feature>